<dbReference type="InterPro" id="IPR037919">
    <property type="entry name" value="OGT"/>
</dbReference>
<evidence type="ECO:0000256" key="3">
    <source>
        <dbReference type="PROSITE-ProRule" id="PRU00339"/>
    </source>
</evidence>
<dbReference type="Pfam" id="PF07719">
    <property type="entry name" value="TPR_2"/>
    <property type="match status" value="1"/>
</dbReference>
<evidence type="ECO:0000313" key="5">
    <source>
        <dbReference type="Proteomes" id="UP000322667"/>
    </source>
</evidence>
<keyword evidence="1" id="KW-0677">Repeat</keyword>
<dbReference type="Proteomes" id="UP000322667">
    <property type="component" value="Chromosome D05"/>
</dbReference>
<dbReference type="EMBL" id="CM017627">
    <property type="protein sequence ID" value="TYH73608.1"/>
    <property type="molecule type" value="Genomic_DNA"/>
</dbReference>
<dbReference type="InterPro" id="IPR019734">
    <property type="entry name" value="TPR_rpt"/>
</dbReference>
<sequence length="270" mass="30582">MLSLQSGVGISRAAPYGVGVFDRVDETSDAVAIAAGKSAVYAVKQELTSSFSIVPYNGHDSHEDMHLALAHQMYKYGNYKQALNHSSVVYNQNWSKLGCYKNPLRTDNLLFLGAIYYQNEEAFRIEPHFVECYGNMANAWKEKGDIVVAIWYYMIAIEVSSAYMRKGRFNEAAQCCRQALQLNPLLQLDSEFKISIRFSNLFDAHSNLRNLMKAQGLVQEAYSCYLEALCIQPTFAIAWSNLAGLFMDSGDLNRAFQYYKMFQQSRNLPS</sequence>
<gene>
    <name evidence="4" type="ORF">ES332_D05G341100v1</name>
</gene>
<dbReference type="Gene3D" id="1.25.40.10">
    <property type="entry name" value="Tetratricopeptide repeat domain"/>
    <property type="match status" value="2"/>
</dbReference>
<proteinExistence type="predicted"/>
<evidence type="ECO:0000256" key="1">
    <source>
        <dbReference type="ARBA" id="ARBA00022737"/>
    </source>
</evidence>
<dbReference type="AlphaFoldDB" id="A0A5D2L2R4"/>
<feature type="repeat" description="TPR" evidence="3">
    <location>
        <begin position="153"/>
        <end position="186"/>
    </location>
</feature>
<evidence type="ECO:0000256" key="2">
    <source>
        <dbReference type="ARBA" id="ARBA00022803"/>
    </source>
</evidence>
<dbReference type="SUPFAM" id="SSF48452">
    <property type="entry name" value="TPR-like"/>
    <property type="match status" value="1"/>
</dbReference>
<keyword evidence="2 3" id="KW-0802">TPR repeat</keyword>
<dbReference type="GO" id="GO:0097363">
    <property type="term" value="F:protein O-acetylglucosaminyltransferase activity"/>
    <property type="evidence" value="ECO:0007669"/>
    <property type="project" value="TreeGrafter"/>
</dbReference>
<dbReference type="InterPro" id="IPR013105">
    <property type="entry name" value="TPR_2"/>
</dbReference>
<dbReference type="InterPro" id="IPR011990">
    <property type="entry name" value="TPR-like_helical_dom_sf"/>
</dbReference>
<name>A0A5D2L2R4_GOSTO</name>
<keyword evidence="5" id="KW-1185">Reference proteome</keyword>
<reference evidence="4 5" key="1">
    <citation type="submission" date="2019-07" db="EMBL/GenBank/DDBJ databases">
        <title>WGS assembly of Gossypium tomentosum.</title>
        <authorList>
            <person name="Chen Z.J."/>
            <person name="Sreedasyam A."/>
            <person name="Ando A."/>
            <person name="Song Q."/>
            <person name="De L."/>
            <person name="Hulse-Kemp A."/>
            <person name="Ding M."/>
            <person name="Ye W."/>
            <person name="Kirkbride R."/>
            <person name="Jenkins J."/>
            <person name="Plott C."/>
            <person name="Lovell J."/>
            <person name="Lin Y.-M."/>
            <person name="Vaughn R."/>
            <person name="Liu B."/>
            <person name="Li W."/>
            <person name="Simpson S."/>
            <person name="Scheffler B."/>
            <person name="Saski C."/>
            <person name="Grover C."/>
            <person name="Hu G."/>
            <person name="Conover J."/>
            <person name="Carlson J."/>
            <person name="Shu S."/>
            <person name="Boston L."/>
            <person name="Williams M."/>
            <person name="Peterson D."/>
            <person name="Mcgee K."/>
            <person name="Jones D."/>
            <person name="Wendel J."/>
            <person name="Stelly D."/>
            <person name="Grimwood J."/>
            <person name="Schmutz J."/>
        </authorList>
    </citation>
    <scope>NUCLEOTIDE SEQUENCE [LARGE SCALE GENOMIC DNA]</scope>
    <source>
        <strain evidence="4">7179.01</strain>
    </source>
</reference>
<accession>A0A5D2L2R4</accession>
<dbReference type="GO" id="GO:0006493">
    <property type="term" value="P:protein O-linked glycosylation"/>
    <property type="evidence" value="ECO:0007669"/>
    <property type="project" value="InterPro"/>
</dbReference>
<dbReference type="PANTHER" id="PTHR44366">
    <property type="entry name" value="UDP-N-ACETYLGLUCOSAMINE--PEPTIDE N-ACETYLGLUCOSAMINYLTRANSFERASE 110 KDA SUBUNIT"/>
    <property type="match status" value="1"/>
</dbReference>
<evidence type="ECO:0000313" key="4">
    <source>
        <dbReference type="EMBL" id="TYH73608.1"/>
    </source>
</evidence>
<dbReference type="PROSITE" id="PS50005">
    <property type="entry name" value="TPR"/>
    <property type="match status" value="1"/>
</dbReference>
<dbReference type="PANTHER" id="PTHR44366:SF1">
    <property type="entry name" value="UDP-N-ACETYLGLUCOSAMINE--PEPTIDE N-ACETYLGLUCOSAMINYLTRANSFERASE 110 KDA SUBUNIT"/>
    <property type="match status" value="1"/>
</dbReference>
<protein>
    <submittedName>
        <fullName evidence="4">Uncharacterized protein</fullName>
    </submittedName>
</protein>
<dbReference type="SMART" id="SM00028">
    <property type="entry name" value="TPR"/>
    <property type="match status" value="3"/>
</dbReference>
<organism evidence="4 5">
    <name type="scientific">Gossypium tomentosum</name>
    <name type="common">Hawaiian cotton</name>
    <name type="synonym">Gossypium sandvicense</name>
    <dbReference type="NCBI Taxonomy" id="34277"/>
    <lineage>
        <taxon>Eukaryota</taxon>
        <taxon>Viridiplantae</taxon>
        <taxon>Streptophyta</taxon>
        <taxon>Embryophyta</taxon>
        <taxon>Tracheophyta</taxon>
        <taxon>Spermatophyta</taxon>
        <taxon>Magnoliopsida</taxon>
        <taxon>eudicotyledons</taxon>
        <taxon>Gunneridae</taxon>
        <taxon>Pentapetalae</taxon>
        <taxon>rosids</taxon>
        <taxon>malvids</taxon>
        <taxon>Malvales</taxon>
        <taxon>Malvaceae</taxon>
        <taxon>Malvoideae</taxon>
        <taxon>Gossypium</taxon>
    </lineage>
</organism>